<gene>
    <name evidence="1" type="ORF">Cvel_14640</name>
</gene>
<sequence length="106" mass="10802">MGCGASALAQDGGVVAGGVYENVKTSEEPAVRSVVGGSSAVFVRDAPRLQPHVRNVFTKALSVGGEGSYGDPWSDGSSLAAPWPEGTPFGHVVGPSNRPSGYWGGW</sequence>
<reference evidence="1" key="1">
    <citation type="submission" date="2014-11" db="EMBL/GenBank/DDBJ databases">
        <authorList>
            <person name="Otto D Thomas"/>
            <person name="Naeem Raeece"/>
        </authorList>
    </citation>
    <scope>NUCLEOTIDE SEQUENCE</scope>
</reference>
<proteinExistence type="predicted"/>
<dbReference type="AlphaFoldDB" id="A0A0G4F1U1"/>
<name>A0A0G4F1U1_9ALVE</name>
<evidence type="ECO:0000313" key="1">
    <source>
        <dbReference type="EMBL" id="CEM05486.1"/>
    </source>
</evidence>
<dbReference type="VEuPathDB" id="CryptoDB:Cvel_14640"/>
<dbReference type="EMBL" id="CDMZ01000053">
    <property type="protein sequence ID" value="CEM05486.1"/>
    <property type="molecule type" value="Genomic_DNA"/>
</dbReference>
<accession>A0A0G4F1U1</accession>
<organism evidence="1">
    <name type="scientific">Chromera velia CCMP2878</name>
    <dbReference type="NCBI Taxonomy" id="1169474"/>
    <lineage>
        <taxon>Eukaryota</taxon>
        <taxon>Sar</taxon>
        <taxon>Alveolata</taxon>
        <taxon>Colpodellida</taxon>
        <taxon>Chromeraceae</taxon>
        <taxon>Chromera</taxon>
    </lineage>
</organism>
<protein>
    <submittedName>
        <fullName evidence="1">Uncharacterized protein</fullName>
    </submittedName>
</protein>